<keyword evidence="6" id="KW-1185">Reference proteome</keyword>
<name>A0A3Q0INR9_DIACI</name>
<evidence type="ECO:0000256" key="3">
    <source>
        <dbReference type="ARBA" id="ARBA00022786"/>
    </source>
</evidence>
<dbReference type="GO" id="GO:0005680">
    <property type="term" value="C:anaphase-promoting complex"/>
    <property type="evidence" value="ECO:0007669"/>
    <property type="project" value="InterPro"/>
</dbReference>
<reference evidence="7" key="1">
    <citation type="submission" date="2025-08" db="UniProtKB">
        <authorList>
            <consortium name="RefSeq"/>
        </authorList>
    </citation>
    <scope>IDENTIFICATION</scope>
</reference>
<dbReference type="GO" id="GO:0051301">
    <property type="term" value="P:cell division"/>
    <property type="evidence" value="ECO:0007669"/>
    <property type="project" value="UniProtKB-KW"/>
</dbReference>
<accession>A0A3Q0INR9</accession>
<dbReference type="GO" id="GO:0031145">
    <property type="term" value="P:anaphase-promoting complex-dependent catabolic process"/>
    <property type="evidence" value="ECO:0007669"/>
    <property type="project" value="InterPro"/>
</dbReference>
<keyword evidence="2" id="KW-0498">Mitosis</keyword>
<dbReference type="AlphaFoldDB" id="A0A3Q0INR9"/>
<dbReference type="PaxDb" id="121845-A0A3Q0INR9"/>
<evidence type="ECO:0000313" key="7">
    <source>
        <dbReference type="RefSeq" id="XP_026677882.1"/>
    </source>
</evidence>
<dbReference type="InterPro" id="IPR024789">
    <property type="entry name" value="APC4"/>
</dbReference>
<gene>
    <name evidence="7" type="primary">LOC103507135</name>
</gene>
<evidence type="ECO:0000256" key="5">
    <source>
        <dbReference type="SAM" id="MobiDB-lite"/>
    </source>
</evidence>
<dbReference type="GO" id="GO:0034399">
    <property type="term" value="C:nuclear periphery"/>
    <property type="evidence" value="ECO:0007669"/>
    <property type="project" value="TreeGrafter"/>
</dbReference>
<dbReference type="PANTHER" id="PTHR13260">
    <property type="entry name" value="ANAPHASE PROMOTING COMPLEX SUBUNIT 4 APC4"/>
    <property type="match status" value="1"/>
</dbReference>
<evidence type="ECO:0000256" key="4">
    <source>
        <dbReference type="ARBA" id="ARBA00023306"/>
    </source>
</evidence>
<feature type="compositionally biased region" description="Acidic residues" evidence="5">
    <location>
        <begin position="431"/>
        <end position="443"/>
    </location>
</feature>
<organism evidence="6 7">
    <name type="scientific">Diaphorina citri</name>
    <name type="common">Asian citrus psyllid</name>
    <dbReference type="NCBI Taxonomy" id="121845"/>
    <lineage>
        <taxon>Eukaryota</taxon>
        <taxon>Metazoa</taxon>
        <taxon>Ecdysozoa</taxon>
        <taxon>Arthropoda</taxon>
        <taxon>Hexapoda</taxon>
        <taxon>Insecta</taxon>
        <taxon>Pterygota</taxon>
        <taxon>Neoptera</taxon>
        <taxon>Paraneoptera</taxon>
        <taxon>Hemiptera</taxon>
        <taxon>Sternorrhyncha</taxon>
        <taxon>Psylloidea</taxon>
        <taxon>Psyllidae</taxon>
        <taxon>Diaphorininae</taxon>
        <taxon>Diaphorina</taxon>
    </lineage>
</organism>
<sequence length="452" mass="50860">MTFVASMRQLEERHVANKTGRGELPAMSMAHISEEKRLVMTFVDKERRSFDLVEVNEEGEEVNLLTCYNIASVYLPKLPTLCRHFRSEAEPNEENLEDIKKIKSQTVLNFLILCLEDGKISISVFGLYNVAQIETNIHLPRGHLCEKILGCELSKDLRHLFVTVLLHFVILKMTESIADSSSNEWSTQELQFIADYLCTFDELGSCDSEQPPTPNSTQKIFMDTLGQYFVDKELVKPYKHATNPWEQLLESNPCLQKHNIIIPRHSNLSLIQEINNLKYFFTICHLNLSSPSDQLNILDVQFYTSTVLGVLLEDDPAHNSVAHFIFVPLNTLKNASFTDKSGASFTEKPGASFDKSVAGFTDKTPGLASQNLASPQAESRVDLAAVFDTKDFYVLDSMVAGKFAASGVRNVLVVLAETRRKIRLFEIDTEGEEEGEVEEEEMSGEGSMNISQ</sequence>
<dbReference type="GO" id="GO:0070979">
    <property type="term" value="P:protein K11-linked ubiquitination"/>
    <property type="evidence" value="ECO:0007669"/>
    <property type="project" value="TreeGrafter"/>
</dbReference>
<proteinExistence type="predicted"/>
<keyword evidence="3" id="KW-0833">Ubl conjugation pathway</keyword>
<dbReference type="KEGG" id="dci:103507135"/>
<dbReference type="PANTHER" id="PTHR13260:SF0">
    <property type="entry name" value="ANAPHASE-PROMOTING COMPLEX SUBUNIT 4"/>
    <property type="match status" value="1"/>
</dbReference>
<evidence type="ECO:0000313" key="6">
    <source>
        <dbReference type="Proteomes" id="UP000079169"/>
    </source>
</evidence>
<dbReference type="Proteomes" id="UP000079169">
    <property type="component" value="Unplaced"/>
</dbReference>
<dbReference type="RefSeq" id="XP_026677882.1">
    <property type="nucleotide sequence ID" value="XM_026822081.1"/>
</dbReference>
<dbReference type="STRING" id="121845.A0A3Q0INR9"/>
<protein>
    <submittedName>
        <fullName evidence="7">Uncharacterized protein LOC103507135</fullName>
    </submittedName>
</protein>
<evidence type="ECO:0000256" key="2">
    <source>
        <dbReference type="ARBA" id="ARBA00022776"/>
    </source>
</evidence>
<feature type="region of interest" description="Disordered" evidence="5">
    <location>
        <begin position="431"/>
        <end position="452"/>
    </location>
</feature>
<evidence type="ECO:0000256" key="1">
    <source>
        <dbReference type="ARBA" id="ARBA00022618"/>
    </source>
</evidence>
<keyword evidence="4" id="KW-0131">Cell cycle</keyword>
<keyword evidence="1" id="KW-0132">Cell division</keyword>
<dbReference type="GeneID" id="103507135"/>